<sequence>MDRSQSVSTQPVPVGPGHLGGSEQESGLEKRMGQDQKGRSIHKTQPTRNLGPSLTGAPGTPPSKLTELGQRKSAVHEPLSSKLTPPGELPPSGELDLGDKGKIIFTRTNGDDLPLAQDKLLAEVQKKEESGELEKGSSGKLKAFFSIVKKGMHELMHNKELQVGIGAVGFGIFLLGGVCVCPALLIGVGPCVLIFTNGFLDNPMLTGPEGGGGTPDNKNKPENNPEKKTENNSDENNSGKKTEGEGGDPPKVTKKEGNEDDLAARKKREDQEKARLRQEQREKELAALKEGEKVKDKVTQTFAKHGLDGSAIVVPKSELQDKLNELGDISARSEKPNQQKFDVREYLVNPESTPLKAHFSSQQEIEEVADAIALQMSFFLPASNPLGAPIHGESAIRPDEWESLRKEMTQHAADELVAFGAKHGWEFQMSMAEKDSAKISRPYLLARAMHDVGLNDVNNPNTKAFQKVPHGESRKALAGWYLETRQYCLDEARKTQNKGKDRFPELLEKPI</sequence>
<feature type="region of interest" description="Disordered" evidence="1">
    <location>
        <begin position="206"/>
        <end position="278"/>
    </location>
</feature>
<evidence type="ECO:0000313" key="3">
    <source>
        <dbReference type="EMBL" id="SMA36130.1"/>
    </source>
</evidence>
<feature type="compositionally biased region" description="Basic and acidic residues" evidence="1">
    <location>
        <begin position="27"/>
        <end position="38"/>
    </location>
</feature>
<feature type="compositionally biased region" description="Polar residues" evidence="1">
    <location>
        <begin position="43"/>
        <end position="52"/>
    </location>
</feature>
<feature type="compositionally biased region" description="Basic and acidic residues" evidence="1">
    <location>
        <begin position="217"/>
        <end position="244"/>
    </location>
</feature>
<keyword evidence="4" id="KW-1185">Reference proteome</keyword>
<reference evidence="3 4" key="1">
    <citation type="submission" date="2017-03" db="EMBL/GenBank/DDBJ databases">
        <authorList>
            <person name="Afonso C.L."/>
            <person name="Miller P.J."/>
            <person name="Scott M.A."/>
            <person name="Spackman E."/>
            <person name="Goraichik I."/>
            <person name="Dimitrov K.M."/>
            <person name="Suarez D.L."/>
            <person name="Swayne D.E."/>
        </authorList>
    </citation>
    <scope>NUCLEOTIDE SEQUENCE [LARGE SCALE GENOMIC DNA]</scope>
    <source>
        <strain evidence="3">SB41UT1</strain>
    </source>
</reference>
<feature type="transmembrane region" description="Helical" evidence="2">
    <location>
        <begin position="165"/>
        <end position="195"/>
    </location>
</feature>
<evidence type="ECO:0000256" key="1">
    <source>
        <dbReference type="SAM" id="MobiDB-lite"/>
    </source>
</evidence>
<dbReference type="EMBL" id="FWPT01000001">
    <property type="protein sequence ID" value="SMA36130.1"/>
    <property type="molecule type" value="Genomic_DNA"/>
</dbReference>
<protein>
    <submittedName>
        <fullName evidence="3">Uncharacterized protein</fullName>
    </submittedName>
</protein>
<evidence type="ECO:0000313" key="4">
    <source>
        <dbReference type="Proteomes" id="UP000196573"/>
    </source>
</evidence>
<proteinExistence type="predicted"/>
<dbReference type="OrthoDB" id="9963426at2"/>
<keyword evidence="2" id="KW-0472">Membrane</keyword>
<dbReference type="AlphaFoldDB" id="A0A1X7AF06"/>
<organism evidence="3 4">
    <name type="scientific">Parendozoicomonas haliclonae</name>
    <dbReference type="NCBI Taxonomy" id="1960125"/>
    <lineage>
        <taxon>Bacteria</taxon>
        <taxon>Pseudomonadati</taxon>
        <taxon>Pseudomonadota</taxon>
        <taxon>Gammaproteobacteria</taxon>
        <taxon>Oceanospirillales</taxon>
        <taxon>Endozoicomonadaceae</taxon>
        <taxon>Parendozoicomonas</taxon>
    </lineage>
</organism>
<keyword evidence="2" id="KW-0812">Transmembrane</keyword>
<feature type="compositionally biased region" description="Basic and acidic residues" evidence="1">
    <location>
        <begin position="251"/>
        <end position="278"/>
    </location>
</feature>
<gene>
    <name evidence="3" type="ORF">EHSB41UT_00600</name>
</gene>
<feature type="region of interest" description="Disordered" evidence="1">
    <location>
        <begin position="1"/>
        <end position="100"/>
    </location>
</feature>
<accession>A0A1X7AF06</accession>
<name>A0A1X7AF06_9GAMM</name>
<dbReference type="Proteomes" id="UP000196573">
    <property type="component" value="Unassembled WGS sequence"/>
</dbReference>
<feature type="compositionally biased region" description="Polar residues" evidence="1">
    <location>
        <begin position="1"/>
        <end position="11"/>
    </location>
</feature>
<keyword evidence="2" id="KW-1133">Transmembrane helix</keyword>
<evidence type="ECO:0000256" key="2">
    <source>
        <dbReference type="SAM" id="Phobius"/>
    </source>
</evidence>
<dbReference type="RefSeq" id="WP_133060369.1">
    <property type="nucleotide sequence ID" value="NZ_CBCSCN010000004.1"/>
</dbReference>